<dbReference type="RefSeq" id="WP_136339675.1">
    <property type="nucleotide sequence ID" value="NZ_SSMD01000005.1"/>
</dbReference>
<evidence type="ECO:0000256" key="5">
    <source>
        <dbReference type="ARBA" id="ARBA00022617"/>
    </source>
</evidence>
<comment type="caution">
    <text evidence="15">The sequence shown here is derived from an EMBL/GenBank/DDBJ whole genome shotgun (WGS) entry which is preliminary data.</text>
</comment>
<dbReference type="InterPro" id="IPR016174">
    <property type="entry name" value="Di-haem_cyt_TM"/>
</dbReference>
<keyword evidence="5" id="KW-0349">Heme</keyword>
<evidence type="ECO:0000256" key="3">
    <source>
        <dbReference type="ARBA" id="ARBA00022448"/>
    </source>
</evidence>
<dbReference type="GO" id="GO:0009055">
    <property type="term" value="F:electron transfer activity"/>
    <property type="evidence" value="ECO:0007669"/>
    <property type="project" value="InterPro"/>
</dbReference>
<feature type="transmembrane region" description="Helical" evidence="13">
    <location>
        <begin position="132"/>
        <end position="152"/>
    </location>
</feature>
<name>A0A4V3UYY7_9RHOB</name>
<dbReference type="GO" id="GO:0020037">
    <property type="term" value="F:heme binding"/>
    <property type="evidence" value="ECO:0007669"/>
    <property type="project" value="TreeGrafter"/>
</dbReference>
<feature type="transmembrane region" description="Helical" evidence="13">
    <location>
        <begin position="12"/>
        <end position="30"/>
    </location>
</feature>
<accession>A0A4V3UYY7</accession>
<dbReference type="InterPro" id="IPR052168">
    <property type="entry name" value="Cytochrome_b561_oxidase"/>
</dbReference>
<evidence type="ECO:0000256" key="4">
    <source>
        <dbReference type="ARBA" id="ARBA00022475"/>
    </source>
</evidence>
<dbReference type="InterPro" id="IPR011577">
    <property type="entry name" value="Cyt_b561_bac/Ni-Hgenase"/>
</dbReference>
<keyword evidence="16" id="KW-1185">Reference proteome</keyword>
<keyword evidence="6 13" id="KW-0812">Transmembrane</keyword>
<dbReference type="PANTHER" id="PTHR30529:SF7">
    <property type="entry name" value="CYTOCHROME B561 BACTERIAL_NI-HYDROGENASE DOMAIN-CONTAINING PROTEIN"/>
    <property type="match status" value="1"/>
</dbReference>
<feature type="domain" description="Cytochrome b561 bacterial/Ni-hydrogenase" evidence="14">
    <location>
        <begin position="10"/>
        <end position="160"/>
    </location>
</feature>
<feature type="transmembrane region" description="Helical" evidence="13">
    <location>
        <begin position="99"/>
        <end position="120"/>
    </location>
</feature>
<comment type="cofactor">
    <cofactor evidence="1">
        <name>heme b</name>
        <dbReference type="ChEBI" id="CHEBI:60344"/>
    </cofactor>
</comment>
<keyword evidence="11 13" id="KW-0472">Membrane</keyword>
<dbReference type="GO" id="GO:0022904">
    <property type="term" value="P:respiratory electron transport chain"/>
    <property type="evidence" value="ECO:0007669"/>
    <property type="project" value="InterPro"/>
</dbReference>
<feature type="transmembrane region" description="Helical" evidence="13">
    <location>
        <begin position="50"/>
        <end position="70"/>
    </location>
</feature>
<evidence type="ECO:0000313" key="16">
    <source>
        <dbReference type="Proteomes" id="UP000306113"/>
    </source>
</evidence>
<dbReference type="OrthoDB" id="8156287at2"/>
<keyword evidence="9 13" id="KW-1133">Transmembrane helix</keyword>
<evidence type="ECO:0000256" key="11">
    <source>
        <dbReference type="ARBA" id="ARBA00023136"/>
    </source>
</evidence>
<organism evidence="15 16">
    <name type="scientific">Thalassobius vesicularis</name>
    <dbReference type="NCBI Taxonomy" id="1294297"/>
    <lineage>
        <taxon>Bacteria</taxon>
        <taxon>Pseudomonadati</taxon>
        <taxon>Pseudomonadota</taxon>
        <taxon>Alphaproteobacteria</taxon>
        <taxon>Rhodobacterales</taxon>
        <taxon>Roseobacteraceae</taxon>
        <taxon>Thalassovita</taxon>
    </lineage>
</organism>
<evidence type="ECO:0000256" key="8">
    <source>
        <dbReference type="ARBA" id="ARBA00022982"/>
    </source>
</evidence>
<keyword evidence="8" id="KW-0249">Electron transport</keyword>
<evidence type="ECO:0000256" key="12">
    <source>
        <dbReference type="ARBA" id="ARBA00037975"/>
    </source>
</evidence>
<dbReference type="GO" id="GO:0046872">
    <property type="term" value="F:metal ion binding"/>
    <property type="evidence" value="ECO:0007669"/>
    <property type="project" value="UniProtKB-KW"/>
</dbReference>
<evidence type="ECO:0000256" key="10">
    <source>
        <dbReference type="ARBA" id="ARBA00023004"/>
    </source>
</evidence>
<dbReference type="Pfam" id="PF01292">
    <property type="entry name" value="Ni_hydr_CYTB"/>
    <property type="match status" value="1"/>
</dbReference>
<sequence length="165" mass="17988">MHVKTAPSGYSRLQIGLHWLVFVLIAQQYLFKGAISAAWDRVTNGMEIGFDPLVLTHIAGGALVLLFAMWRLALRARRGVPEAIEANKLQGALSKLTHFGLYALMILMPMSGSVAWFGGVEAAAQGHNVMKIVLLALVALHVAGAFYHHFVLRDGTLARMRQAKG</sequence>
<keyword evidence="3" id="KW-0813">Transport</keyword>
<proteinExistence type="inferred from homology"/>
<dbReference type="SUPFAM" id="SSF81342">
    <property type="entry name" value="Transmembrane di-heme cytochromes"/>
    <property type="match status" value="1"/>
</dbReference>
<evidence type="ECO:0000259" key="14">
    <source>
        <dbReference type="Pfam" id="PF01292"/>
    </source>
</evidence>
<protein>
    <submittedName>
        <fullName evidence="15">Cytochrome B</fullName>
    </submittedName>
</protein>
<keyword evidence="4" id="KW-1003">Cell membrane</keyword>
<evidence type="ECO:0000256" key="2">
    <source>
        <dbReference type="ARBA" id="ARBA00004651"/>
    </source>
</evidence>
<evidence type="ECO:0000256" key="9">
    <source>
        <dbReference type="ARBA" id="ARBA00022989"/>
    </source>
</evidence>
<comment type="similarity">
    <text evidence="12">Belongs to the cytochrome b561 family.</text>
</comment>
<evidence type="ECO:0000256" key="7">
    <source>
        <dbReference type="ARBA" id="ARBA00022723"/>
    </source>
</evidence>
<evidence type="ECO:0000256" key="6">
    <source>
        <dbReference type="ARBA" id="ARBA00022692"/>
    </source>
</evidence>
<comment type="subcellular location">
    <subcellularLocation>
        <location evidence="2">Cell membrane</location>
        <topology evidence="2">Multi-pass membrane protein</topology>
    </subcellularLocation>
</comment>
<dbReference type="Proteomes" id="UP000306113">
    <property type="component" value="Unassembled WGS sequence"/>
</dbReference>
<gene>
    <name evidence="15" type="ORF">E7681_12720</name>
</gene>
<evidence type="ECO:0000256" key="1">
    <source>
        <dbReference type="ARBA" id="ARBA00001970"/>
    </source>
</evidence>
<evidence type="ECO:0000313" key="15">
    <source>
        <dbReference type="EMBL" id="THD73544.1"/>
    </source>
</evidence>
<reference evidence="15 16" key="1">
    <citation type="submission" date="2019-04" db="EMBL/GenBank/DDBJ databases">
        <title>Draft genome sequence of Youngimonas vesicularis.</title>
        <authorList>
            <person name="Hameed A."/>
        </authorList>
    </citation>
    <scope>NUCLEOTIDE SEQUENCE [LARGE SCALE GENOMIC DNA]</scope>
    <source>
        <strain evidence="15 16">CC-AMW-E</strain>
    </source>
</reference>
<dbReference type="AlphaFoldDB" id="A0A4V3UYY7"/>
<dbReference type="PANTHER" id="PTHR30529">
    <property type="entry name" value="CYTOCHROME B561"/>
    <property type="match status" value="1"/>
</dbReference>
<evidence type="ECO:0000256" key="13">
    <source>
        <dbReference type="SAM" id="Phobius"/>
    </source>
</evidence>
<keyword evidence="7" id="KW-0479">Metal-binding</keyword>
<dbReference type="EMBL" id="SSMD01000005">
    <property type="protein sequence ID" value="THD73544.1"/>
    <property type="molecule type" value="Genomic_DNA"/>
</dbReference>
<keyword evidence="10" id="KW-0408">Iron</keyword>
<dbReference type="GO" id="GO:0005886">
    <property type="term" value="C:plasma membrane"/>
    <property type="evidence" value="ECO:0007669"/>
    <property type="project" value="UniProtKB-SubCell"/>
</dbReference>